<dbReference type="Gene3D" id="3.40.50.150">
    <property type="entry name" value="Vaccinia Virus protein VP39"/>
    <property type="match status" value="1"/>
</dbReference>
<protein>
    <recommendedName>
        <fullName evidence="2">Methyltransferase type 11 domain-containing protein</fullName>
    </recommendedName>
</protein>
<dbReference type="PaxDb" id="35128-Thaps22816"/>
<dbReference type="SUPFAM" id="SSF53335">
    <property type="entry name" value="S-adenosyl-L-methionine-dependent methyltransferases"/>
    <property type="match status" value="1"/>
</dbReference>
<dbReference type="PANTHER" id="PTHR43591">
    <property type="entry name" value="METHYLTRANSFERASE"/>
    <property type="match status" value="1"/>
</dbReference>
<dbReference type="PANTHER" id="PTHR43591:SF99">
    <property type="entry name" value="OS06G0646000 PROTEIN"/>
    <property type="match status" value="1"/>
</dbReference>
<keyword evidence="4" id="KW-1185">Reference proteome</keyword>
<evidence type="ECO:0000259" key="2">
    <source>
        <dbReference type="Pfam" id="PF08241"/>
    </source>
</evidence>
<sequence>MGRSFLLSPPLLVVVAFAFFHGEASAFAPASHRRPLSPQRHRAQLLVRSMQQAAETGAKPRSQPRSGLGQQLLNLALASPLWEYVLVPQARASIVKTAEENGIPWVAAKDWLKSQPNAPWNDSNQSNKYDTYQYPEYYTKSFHAYSKGNLSYDAAFEQELASRAIGARNFPKFGSKGEDVFRGAFEKKLEELGACVSVQPDQKEVTIVDFGCGTGTSTRRLAQQYSKATQVIGIDLSPYFIDVGQTLLKLAPDAMYNGSDEGWITSIDSDARIQLQQGDIANTQLPSNSASVVNIGLVAHELPTSVAKKVVDEAYRILQPNGQLWISEMDFESPAYRAQRENAMLFSLLRATEPYLDEYADGMPELRSYIVKCLAEMVEV</sequence>
<dbReference type="EMBL" id="CM000642">
    <property type="protein sequence ID" value="EED92088.1"/>
    <property type="molecule type" value="Genomic_DNA"/>
</dbReference>
<accession>B8C3A5</accession>
<dbReference type="STRING" id="35128.B8C3A5"/>
<evidence type="ECO:0000256" key="1">
    <source>
        <dbReference type="SAM" id="SignalP"/>
    </source>
</evidence>
<gene>
    <name evidence="3" type="ORF">THAPSDRAFT_22816</name>
</gene>
<dbReference type="GeneID" id="7445170"/>
<dbReference type="CDD" id="cd02440">
    <property type="entry name" value="AdoMet_MTases"/>
    <property type="match status" value="1"/>
</dbReference>
<dbReference type="Proteomes" id="UP000001449">
    <property type="component" value="Chromosome 5"/>
</dbReference>
<feature type="domain" description="Methyltransferase type 11" evidence="2">
    <location>
        <begin position="208"/>
        <end position="326"/>
    </location>
</feature>
<name>B8C3A5_THAPS</name>
<feature type="signal peptide" evidence="1">
    <location>
        <begin position="1"/>
        <end position="26"/>
    </location>
</feature>
<dbReference type="OMA" id="GCSVGMS"/>
<dbReference type="AlphaFoldDB" id="B8C3A5"/>
<feature type="chain" id="PRO_5002869664" description="Methyltransferase type 11 domain-containing protein" evidence="1">
    <location>
        <begin position="27"/>
        <end position="380"/>
    </location>
</feature>
<organism evidence="3 4">
    <name type="scientific">Thalassiosira pseudonana</name>
    <name type="common">Marine diatom</name>
    <name type="synonym">Cyclotella nana</name>
    <dbReference type="NCBI Taxonomy" id="35128"/>
    <lineage>
        <taxon>Eukaryota</taxon>
        <taxon>Sar</taxon>
        <taxon>Stramenopiles</taxon>
        <taxon>Ochrophyta</taxon>
        <taxon>Bacillariophyta</taxon>
        <taxon>Coscinodiscophyceae</taxon>
        <taxon>Thalassiosirophycidae</taxon>
        <taxon>Thalassiosirales</taxon>
        <taxon>Thalassiosiraceae</taxon>
        <taxon>Thalassiosira</taxon>
    </lineage>
</organism>
<dbReference type="eggNOG" id="ENOG502S0CH">
    <property type="taxonomic scope" value="Eukaryota"/>
</dbReference>
<reference evidence="3 4" key="1">
    <citation type="journal article" date="2004" name="Science">
        <title>The genome of the diatom Thalassiosira pseudonana: ecology, evolution, and metabolism.</title>
        <authorList>
            <person name="Armbrust E.V."/>
            <person name="Berges J.A."/>
            <person name="Bowler C."/>
            <person name="Green B.R."/>
            <person name="Martinez D."/>
            <person name="Putnam N.H."/>
            <person name="Zhou S."/>
            <person name="Allen A.E."/>
            <person name="Apt K.E."/>
            <person name="Bechner M."/>
            <person name="Brzezinski M.A."/>
            <person name="Chaal B.K."/>
            <person name="Chiovitti A."/>
            <person name="Davis A.K."/>
            <person name="Demarest M.S."/>
            <person name="Detter J.C."/>
            <person name="Glavina T."/>
            <person name="Goodstein D."/>
            <person name="Hadi M.Z."/>
            <person name="Hellsten U."/>
            <person name="Hildebrand M."/>
            <person name="Jenkins B.D."/>
            <person name="Jurka J."/>
            <person name="Kapitonov V.V."/>
            <person name="Kroger N."/>
            <person name="Lau W.W."/>
            <person name="Lane T.W."/>
            <person name="Larimer F.W."/>
            <person name="Lippmeier J.C."/>
            <person name="Lucas S."/>
            <person name="Medina M."/>
            <person name="Montsant A."/>
            <person name="Obornik M."/>
            <person name="Parker M.S."/>
            <person name="Palenik B."/>
            <person name="Pazour G.J."/>
            <person name="Richardson P.M."/>
            <person name="Rynearson T.A."/>
            <person name="Saito M.A."/>
            <person name="Schwartz D.C."/>
            <person name="Thamatrakoln K."/>
            <person name="Valentin K."/>
            <person name="Vardi A."/>
            <person name="Wilkerson F.P."/>
            <person name="Rokhsar D.S."/>
        </authorList>
    </citation>
    <scope>NUCLEOTIDE SEQUENCE [LARGE SCALE GENOMIC DNA]</scope>
    <source>
        <strain evidence="3 4">CCMP1335</strain>
    </source>
</reference>
<evidence type="ECO:0000313" key="4">
    <source>
        <dbReference type="Proteomes" id="UP000001449"/>
    </source>
</evidence>
<dbReference type="RefSeq" id="XP_002290336.1">
    <property type="nucleotide sequence ID" value="XM_002290300.1"/>
</dbReference>
<dbReference type="InParanoid" id="B8C3A5"/>
<evidence type="ECO:0000313" key="3">
    <source>
        <dbReference type="EMBL" id="EED92088.1"/>
    </source>
</evidence>
<dbReference type="HOGENOM" id="CLU_053941_0_1_1"/>
<dbReference type="GO" id="GO:0008168">
    <property type="term" value="F:methyltransferase activity"/>
    <property type="evidence" value="ECO:0000318"/>
    <property type="project" value="GO_Central"/>
</dbReference>
<reference evidence="3 4" key="2">
    <citation type="journal article" date="2008" name="Nature">
        <title>The Phaeodactylum genome reveals the evolutionary history of diatom genomes.</title>
        <authorList>
            <person name="Bowler C."/>
            <person name="Allen A.E."/>
            <person name="Badger J.H."/>
            <person name="Grimwood J."/>
            <person name="Jabbari K."/>
            <person name="Kuo A."/>
            <person name="Maheswari U."/>
            <person name="Martens C."/>
            <person name="Maumus F."/>
            <person name="Otillar R.P."/>
            <person name="Rayko E."/>
            <person name="Salamov A."/>
            <person name="Vandepoele K."/>
            <person name="Beszteri B."/>
            <person name="Gruber A."/>
            <person name="Heijde M."/>
            <person name="Katinka M."/>
            <person name="Mock T."/>
            <person name="Valentin K."/>
            <person name="Verret F."/>
            <person name="Berges J.A."/>
            <person name="Brownlee C."/>
            <person name="Cadoret J.P."/>
            <person name="Chiovitti A."/>
            <person name="Choi C.J."/>
            <person name="Coesel S."/>
            <person name="De Martino A."/>
            <person name="Detter J.C."/>
            <person name="Durkin C."/>
            <person name="Falciatore A."/>
            <person name="Fournet J."/>
            <person name="Haruta M."/>
            <person name="Huysman M.J."/>
            <person name="Jenkins B.D."/>
            <person name="Jiroutova K."/>
            <person name="Jorgensen R.E."/>
            <person name="Joubert Y."/>
            <person name="Kaplan A."/>
            <person name="Kroger N."/>
            <person name="Kroth P.G."/>
            <person name="La Roche J."/>
            <person name="Lindquist E."/>
            <person name="Lommer M."/>
            <person name="Martin-Jezequel V."/>
            <person name="Lopez P.J."/>
            <person name="Lucas S."/>
            <person name="Mangogna M."/>
            <person name="McGinnis K."/>
            <person name="Medlin L.K."/>
            <person name="Montsant A."/>
            <person name="Oudot-Le Secq M.P."/>
            <person name="Napoli C."/>
            <person name="Obornik M."/>
            <person name="Parker M.S."/>
            <person name="Petit J.L."/>
            <person name="Porcel B.M."/>
            <person name="Poulsen N."/>
            <person name="Robison M."/>
            <person name="Rychlewski L."/>
            <person name="Rynearson T.A."/>
            <person name="Schmutz J."/>
            <person name="Shapiro H."/>
            <person name="Siaut M."/>
            <person name="Stanley M."/>
            <person name="Sussman M.R."/>
            <person name="Taylor A.R."/>
            <person name="Vardi A."/>
            <person name="von Dassow P."/>
            <person name="Vyverman W."/>
            <person name="Willis A."/>
            <person name="Wyrwicz L.S."/>
            <person name="Rokhsar D.S."/>
            <person name="Weissenbach J."/>
            <person name="Armbrust E.V."/>
            <person name="Green B.R."/>
            <person name="Van de Peer Y."/>
            <person name="Grigoriev I.V."/>
        </authorList>
    </citation>
    <scope>NUCLEOTIDE SEQUENCE [LARGE SCALE GENOMIC DNA]</scope>
    <source>
        <strain evidence="3 4">CCMP1335</strain>
    </source>
</reference>
<dbReference type="Pfam" id="PF08241">
    <property type="entry name" value="Methyltransf_11"/>
    <property type="match status" value="1"/>
</dbReference>
<keyword evidence="1" id="KW-0732">Signal</keyword>
<proteinExistence type="predicted"/>
<dbReference type="InterPro" id="IPR013216">
    <property type="entry name" value="Methyltransf_11"/>
</dbReference>
<dbReference type="GO" id="GO:0008757">
    <property type="term" value="F:S-adenosylmethionine-dependent methyltransferase activity"/>
    <property type="evidence" value="ECO:0007669"/>
    <property type="project" value="InterPro"/>
</dbReference>
<dbReference type="KEGG" id="tps:THAPSDRAFT_22816"/>
<dbReference type="InterPro" id="IPR029063">
    <property type="entry name" value="SAM-dependent_MTases_sf"/>
</dbReference>